<evidence type="ECO:0000256" key="3">
    <source>
        <dbReference type="SAM" id="SignalP"/>
    </source>
</evidence>
<dbReference type="Pfam" id="PF07686">
    <property type="entry name" value="V-set"/>
    <property type="match status" value="1"/>
</dbReference>
<dbReference type="PROSITE" id="PS50835">
    <property type="entry name" value="IG_LIKE"/>
    <property type="match status" value="1"/>
</dbReference>
<proteinExistence type="predicted"/>
<dbReference type="eggNOG" id="ENOG502SA48">
    <property type="taxonomic scope" value="Eukaryota"/>
</dbReference>
<dbReference type="Gene3D" id="2.60.40.10">
    <property type="entry name" value="Immunoglobulins"/>
    <property type="match status" value="1"/>
</dbReference>
<dbReference type="OMA" id="ENMYWYR"/>
<dbReference type="GO" id="GO:0005886">
    <property type="term" value="C:plasma membrane"/>
    <property type="evidence" value="ECO:0007669"/>
    <property type="project" value="TreeGrafter"/>
</dbReference>
<keyword evidence="6" id="KW-1185">Reference proteome</keyword>
<dbReference type="GeneTree" id="ENSGT00940000164297"/>
<evidence type="ECO:0000256" key="2">
    <source>
        <dbReference type="ARBA" id="ARBA00022859"/>
    </source>
</evidence>
<gene>
    <name evidence="5" type="primary">TRBV25-1</name>
</gene>
<dbReference type="SUPFAM" id="SSF48726">
    <property type="entry name" value="Immunoglobulin"/>
    <property type="match status" value="1"/>
</dbReference>
<accession>G3UEI5</accession>
<dbReference type="Proteomes" id="UP000007646">
    <property type="component" value="Unassembled WGS sequence"/>
</dbReference>
<feature type="chain" id="PRO_5003456507" evidence="3">
    <location>
        <begin position="22"/>
        <end position="114"/>
    </location>
</feature>
<evidence type="ECO:0000256" key="1">
    <source>
        <dbReference type="ARBA" id="ARBA00022729"/>
    </source>
</evidence>
<dbReference type="PANTHER" id="PTHR23268:SF30">
    <property type="entry name" value="T CELL RECEPTOR BETA CHAIN MC.7.G5-RELATED"/>
    <property type="match status" value="1"/>
</dbReference>
<dbReference type="Ensembl" id="ENSLAFT00000031316.1">
    <property type="protein sequence ID" value="ENSLAFP00000026243.1"/>
    <property type="gene ID" value="ENSLAFG00000032353.1"/>
</dbReference>
<reference evidence="5 6" key="1">
    <citation type="submission" date="2009-06" db="EMBL/GenBank/DDBJ databases">
        <title>The Genome Sequence of Loxodonta africana (African elephant).</title>
        <authorList>
            <person name="Di Palma F."/>
            <person name="Heiman D."/>
            <person name="Young S."/>
            <person name="Johnson J."/>
            <person name="Lander E.S."/>
            <person name="Lindblad-Toh K."/>
        </authorList>
    </citation>
    <scope>NUCLEOTIDE SEQUENCE [LARGE SCALE GENOMIC DNA]</scope>
    <source>
        <strain evidence="5 6">Isolate ISIS603380</strain>
    </source>
</reference>
<feature type="domain" description="Ig-like" evidence="4">
    <location>
        <begin position="18"/>
        <end position="114"/>
    </location>
</feature>
<dbReference type="InterPro" id="IPR013783">
    <property type="entry name" value="Ig-like_fold"/>
</dbReference>
<reference evidence="5" key="3">
    <citation type="submission" date="2025-09" db="UniProtKB">
        <authorList>
            <consortium name="Ensembl"/>
        </authorList>
    </citation>
    <scope>IDENTIFICATION</scope>
    <source>
        <strain evidence="5">Isolate ISIS603380</strain>
    </source>
</reference>
<sequence length="114" mass="13147">MAVRILCWVALHLLVAGPMRADVSQTPRHYVTGMGKKITLECSQTTDYDYMYWYRQDPGRELQLIHYSYSVNSTEKAEHSSRWTVSRRTKKHFPLTLESASPAESSRYLCASSL</sequence>
<evidence type="ECO:0000259" key="4">
    <source>
        <dbReference type="PROSITE" id="PS50835"/>
    </source>
</evidence>
<name>G3UEI5_LOXAF</name>
<dbReference type="InterPro" id="IPR050413">
    <property type="entry name" value="TCR_beta_variable"/>
</dbReference>
<dbReference type="GO" id="GO:0002376">
    <property type="term" value="P:immune system process"/>
    <property type="evidence" value="ECO:0007669"/>
    <property type="project" value="UniProtKB-KW"/>
</dbReference>
<dbReference type="SMART" id="SM00406">
    <property type="entry name" value="IGv"/>
    <property type="match status" value="1"/>
</dbReference>
<evidence type="ECO:0000313" key="5">
    <source>
        <dbReference type="Ensembl" id="ENSLAFP00000026243.1"/>
    </source>
</evidence>
<dbReference type="InParanoid" id="G3UEI5"/>
<feature type="signal peptide" evidence="3">
    <location>
        <begin position="1"/>
        <end position="21"/>
    </location>
</feature>
<dbReference type="InterPro" id="IPR036179">
    <property type="entry name" value="Ig-like_dom_sf"/>
</dbReference>
<protein>
    <submittedName>
        <fullName evidence="5">T cell receptor beta variable 25-1</fullName>
    </submittedName>
</protein>
<dbReference type="InterPro" id="IPR013106">
    <property type="entry name" value="Ig_V-set"/>
</dbReference>
<dbReference type="GO" id="GO:0007166">
    <property type="term" value="P:cell surface receptor signaling pathway"/>
    <property type="evidence" value="ECO:0007669"/>
    <property type="project" value="TreeGrafter"/>
</dbReference>
<reference evidence="5" key="2">
    <citation type="submission" date="2025-08" db="UniProtKB">
        <authorList>
            <consortium name="Ensembl"/>
        </authorList>
    </citation>
    <scope>IDENTIFICATION</scope>
    <source>
        <strain evidence="5">Isolate ISIS603380</strain>
    </source>
</reference>
<dbReference type="InterPro" id="IPR007110">
    <property type="entry name" value="Ig-like_dom"/>
</dbReference>
<dbReference type="STRING" id="9785.ENSLAFP00000026243"/>
<keyword evidence="2" id="KW-0391">Immunity</keyword>
<dbReference type="PANTHER" id="PTHR23268">
    <property type="entry name" value="T-CELL RECEPTOR BETA CHAIN"/>
    <property type="match status" value="1"/>
</dbReference>
<dbReference type="AlphaFoldDB" id="G3UEI5"/>
<organism evidence="5 6">
    <name type="scientific">Loxodonta africana</name>
    <name type="common">African elephant</name>
    <dbReference type="NCBI Taxonomy" id="9785"/>
    <lineage>
        <taxon>Eukaryota</taxon>
        <taxon>Metazoa</taxon>
        <taxon>Chordata</taxon>
        <taxon>Craniata</taxon>
        <taxon>Vertebrata</taxon>
        <taxon>Euteleostomi</taxon>
        <taxon>Mammalia</taxon>
        <taxon>Eutheria</taxon>
        <taxon>Afrotheria</taxon>
        <taxon>Proboscidea</taxon>
        <taxon>Elephantidae</taxon>
        <taxon>Loxodonta</taxon>
    </lineage>
</organism>
<keyword evidence="1 3" id="KW-0732">Signal</keyword>
<dbReference type="HOGENOM" id="CLU_077975_9_2_1"/>
<dbReference type="FunCoup" id="G3UEI5">
    <property type="interactions" value="156"/>
</dbReference>
<evidence type="ECO:0000313" key="6">
    <source>
        <dbReference type="Proteomes" id="UP000007646"/>
    </source>
</evidence>